<name>A0A4S2N345_9PEZI</name>
<feature type="region of interest" description="Disordered" evidence="1">
    <location>
        <begin position="130"/>
        <end position="159"/>
    </location>
</feature>
<feature type="region of interest" description="Disordered" evidence="1">
    <location>
        <begin position="235"/>
        <end position="280"/>
    </location>
</feature>
<feature type="compositionally biased region" description="Low complexity" evidence="1">
    <location>
        <begin position="236"/>
        <end position="247"/>
    </location>
</feature>
<feature type="compositionally biased region" description="Pro residues" evidence="1">
    <location>
        <begin position="265"/>
        <end position="279"/>
    </location>
</feature>
<evidence type="ECO:0000313" key="2">
    <source>
        <dbReference type="EMBL" id="TGZ83493.1"/>
    </source>
</evidence>
<dbReference type="EMBL" id="ML220113">
    <property type="protein sequence ID" value="TGZ83493.1"/>
    <property type="molecule type" value="Genomic_DNA"/>
</dbReference>
<proteinExistence type="predicted"/>
<feature type="compositionally biased region" description="Gly residues" evidence="1">
    <location>
        <begin position="131"/>
        <end position="142"/>
    </location>
</feature>
<dbReference type="OrthoDB" id="2684236at2759"/>
<dbReference type="Pfam" id="PF07173">
    <property type="entry name" value="GRDP-like"/>
    <property type="match status" value="1"/>
</dbReference>
<reference evidence="2 3" key="1">
    <citation type="submission" date="2019-04" db="EMBL/GenBank/DDBJ databases">
        <title>Comparative genomics and transcriptomics to analyze fruiting body development in filamentous ascomycetes.</title>
        <authorList>
            <consortium name="DOE Joint Genome Institute"/>
            <person name="Lutkenhaus R."/>
            <person name="Traeger S."/>
            <person name="Breuer J."/>
            <person name="Kuo A."/>
            <person name="Lipzen A."/>
            <person name="Pangilinan J."/>
            <person name="Dilworth D."/>
            <person name="Sandor L."/>
            <person name="Poggeler S."/>
            <person name="Barry K."/>
            <person name="Grigoriev I.V."/>
            <person name="Nowrousian M."/>
        </authorList>
    </citation>
    <scope>NUCLEOTIDE SEQUENCE [LARGE SCALE GENOMIC DNA]</scope>
    <source>
        <strain evidence="2 3">CBS 389.68</strain>
    </source>
</reference>
<dbReference type="InParanoid" id="A0A4S2N345"/>
<keyword evidence="3" id="KW-1185">Reference proteome</keyword>
<feature type="compositionally biased region" description="Low complexity" evidence="1">
    <location>
        <begin position="254"/>
        <end position="264"/>
    </location>
</feature>
<accession>A0A4S2N345</accession>
<dbReference type="PANTHER" id="PTHR34365:SF7">
    <property type="entry name" value="GLYCINE-RICH DOMAIN-CONTAINING PROTEIN 1"/>
    <property type="match status" value="1"/>
</dbReference>
<gene>
    <name evidence="2" type="ORF">EX30DRAFT_393099</name>
</gene>
<dbReference type="PANTHER" id="PTHR34365">
    <property type="entry name" value="ENOLASE (DUF1399)"/>
    <property type="match status" value="1"/>
</dbReference>
<protein>
    <submittedName>
        <fullName evidence="2">Uncharacterized protein</fullName>
    </submittedName>
</protein>
<evidence type="ECO:0000313" key="3">
    <source>
        <dbReference type="Proteomes" id="UP000298138"/>
    </source>
</evidence>
<dbReference type="AlphaFoldDB" id="A0A4S2N345"/>
<organism evidence="2 3">
    <name type="scientific">Ascodesmis nigricans</name>
    <dbReference type="NCBI Taxonomy" id="341454"/>
    <lineage>
        <taxon>Eukaryota</taxon>
        <taxon>Fungi</taxon>
        <taxon>Dikarya</taxon>
        <taxon>Ascomycota</taxon>
        <taxon>Pezizomycotina</taxon>
        <taxon>Pezizomycetes</taxon>
        <taxon>Pezizales</taxon>
        <taxon>Ascodesmidaceae</taxon>
        <taxon>Ascodesmis</taxon>
    </lineage>
</organism>
<sequence length="537" mass="60809">MPSPPPTHTLPRSLLTTLLPLLSKPPTFPTTTIPSHRARAPNPTIFSLPPSPSPDDAVPDISEAALHLLLLEVFWSLFRWVDAGEEELGEGKVEEVRRRWLCAAVERFEVWWEGVAREVEMEGELERMQEGVGGGENTGGDMLGDKENGGGKRRRRKLKPEQQPPLDVLLVWHTYLLTPGVYWEDCVRLFGEGMLEVEFPWDMIKDSIDQDTLTYHLPTPAAAYFTTLTTFPADRPTASSSPSMPHPHALHGCTCPTSSSSPSPTSTPPPSRPSTPPSTPSLCLPSAILRQYTFITKMHHLLFLRSPTLPSTLHRATTRYTRFIDLFRLHPGETMVPTLDIDLIWHTHQLSPMRYRVFCECPNRAARWVKHEDTFGADVLGERVEVTERRYGELCGERYRGCLCWRCELERCGSGWEKVSGGGDTGESEVRDAEDEGSTGEQQKERKKEKENGKELKWWNVSEKKTDWEKRVVVEFWRQVERRRWEGDEVGLHKGSLGAVLGDGFKDGGVCRCWGRGLGAQGCKCWRWWGGREREGV</sequence>
<feature type="region of interest" description="Disordered" evidence="1">
    <location>
        <begin position="419"/>
        <end position="449"/>
    </location>
</feature>
<dbReference type="STRING" id="341454.A0A4S2N345"/>
<evidence type="ECO:0000256" key="1">
    <source>
        <dbReference type="SAM" id="MobiDB-lite"/>
    </source>
</evidence>
<dbReference type="Proteomes" id="UP000298138">
    <property type="component" value="Unassembled WGS sequence"/>
</dbReference>
<dbReference type="InterPro" id="IPR009836">
    <property type="entry name" value="GRDP-like"/>
</dbReference>